<gene>
    <name evidence="2" type="ORF">EVJ58_g6605</name>
</gene>
<reference evidence="2 3" key="1">
    <citation type="submission" date="2019-01" db="EMBL/GenBank/DDBJ databases">
        <title>Genome sequencing of the rare red list fungi Fomitopsis rosea.</title>
        <authorList>
            <person name="Buettner E."/>
            <person name="Kellner H."/>
        </authorList>
    </citation>
    <scope>NUCLEOTIDE SEQUENCE [LARGE SCALE GENOMIC DNA]</scope>
    <source>
        <strain evidence="2 3">DSM 105464</strain>
    </source>
</reference>
<accession>A0A4Y9Y989</accession>
<proteinExistence type="predicted"/>
<organism evidence="2 3">
    <name type="scientific">Rhodofomes roseus</name>
    <dbReference type="NCBI Taxonomy" id="34475"/>
    <lineage>
        <taxon>Eukaryota</taxon>
        <taxon>Fungi</taxon>
        <taxon>Dikarya</taxon>
        <taxon>Basidiomycota</taxon>
        <taxon>Agaricomycotina</taxon>
        <taxon>Agaricomycetes</taxon>
        <taxon>Polyporales</taxon>
        <taxon>Rhodofomes</taxon>
    </lineage>
</organism>
<feature type="region of interest" description="Disordered" evidence="1">
    <location>
        <begin position="155"/>
        <end position="176"/>
    </location>
</feature>
<protein>
    <submittedName>
        <fullName evidence="2">Uncharacterized protein</fullName>
    </submittedName>
</protein>
<sequence>MTPRSKQVPISPEGLRPRRPVRGLSRLTMALKNIFDRSRKSSGQANKLLILACVSPSPLDVDDTLGTLRYVAVFQLGDLVQHGELKGVTRTILDPSQSGTTSRQLGLQDYIKRNWSKLTPVLHRLLPTPSSTMAGLLTPPVSHRVVAALRYPNLRRDKGQAPGTRRPLRGASEEPVYDLQDEDGRTCAEGTDVARTSGRISPVGEQCEGRV</sequence>
<evidence type="ECO:0000313" key="2">
    <source>
        <dbReference type="EMBL" id="TFY58127.1"/>
    </source>
</evidence>
<comment type="caution">
    <text evidence="2">The sequence shown here is derived from an EMBL/GenBank/DDBJ whole genome shotgun (WGS) entry which is preliminary data.</text>
</comment>
<evidence type="ECO:0000256" key="1">
    <source>
        <dbReference type="SAM" id="MobiDB-lite"/>
    </source>
</evidence>
<dbReference type="EMBL" id="SEKV01000379">
    <property type="protein sequence ID" value="TFY58127.1"/>
    <property type="molecule type" value="Genomic_DNA"/>
</dbReference>
<evidence type="ECO:0000313" key="3">
    <source>
        <dbReference type="Proteomes" id="UP000298390"/>
    </source>
</evidence>
<name>A0A4Y9Y989_9APHY</name>
<dbReference type="STRING" id="34475.A0A4Y9Y989"/>
<dbReference type="AlphaFoldDB" id="A0A4Y9Y989"/>
<dbReference type="Proteomes" id="UP000298390">
    <property type="component" value="Unassembled WGS sequence"/>
</dbReference>